<organism evidence="1 2">
    <name type="scientific">Paracoccus sediminis</name>
    <dbReference type="NCBI Taxonomy" id="1214787"/>
    <lineage>
        <taxon>Bacteria</taxon>
        <taxon>Pseudomonadati</taxon>
        <taxon>Pseudomonadota</taxon>
        <taxon>Alphaproteobacteria</taxon>
        <taxon>Rhodobacterales</taxon>
        <taxon>Paracoccaceae</taxon>
        <taxon>Paracoccus</taxon>
    </lineage>
</organism>
<proteinExistence type="predicted"/>
<sequence>MRGSPDVNFHPEVTQVFHRELTHL</sequence>
<dbReference type="EMBL" id="FZNM01000009">
    <property type="protein sequence ID" value="SNR55757.1"/>
    <property type="molecule type" value="Genomic_DNA"/>
</dbReference>
<evidence type="ECO:0000313" key="2">
    <source>
        <dbReference type="Proteomes" id="UP000198409"/>
    </source>
</evidence>
<reference evidence="2" key="1">
    <citation type="submission" date="2017-06" db="EMBL/GenBank/DDBJ databases">
        <authorList>
            <person name="Varghese N."/>
            <person name="Submissions S."/>
        </authorList>
    </citation>
    <scope>NUCLEOTIDE SEQUENCE [LARGE SCALE GENOMIC DNA]</scope>
    <source>
        <strain evidence="2">DSM 26170</strain>
    </source>
</reference>
<accession>A0A238X9Y8</accession>
<protein>
    <submittedName>
        <fullName evidence="1">Uncharacterized protein</fullName>
    </submittedName>
</protein>
<gene>
    <name evidence="1" type="ORF">SAMN06265378_1092</name>
</gene>
<name>A0A238X9Y8_9RHOB</name>
<dbReference type="AlphaFoldDB" id="A0A238X9Y8"/>
<dbReference type="Proteomes" id="UP000198409">
    <property type="component" value="Unassembled WGS sequence"/>
</dbReference>
<evidence type="ECO:0000313" key="1">
    <source>
        <dbReference type="EMBL" id="SNR55757.1"/>
    </source>
</evidence>